<gene>
    <name evidence="2" type="ORF">K6Y31_08255</name>
</gene>
<feature type="chain" id="PRO_5045090629" description="Solute-binding protein family 3/N-terminal domain-containing protein" evidence="1">
    <location>
        <begin position="21"/>
        <end position="295"/>
    </location>
</feature>
<reference evidence="2 3" key="1">
    <citation type="journal article" date="2022" name="Environ. Microbiol. Rep.">
        <title>Eco-phylogenetic analyses reveal divergent evolution of vitamin B12 metabolism in the marine bacterial family 'Psychromonadaceae'.</title>
        <authorList>
            <person name="Jin X."/>
            <person name="Yang Y."/>
            <person name="Cao H."/>
            <person name="Gao B."/>
            <person name="Zhao Z."/>
        </authorList>
    </citation>
    <scope>NUCLEOTIDE SEQUENCE [LARGE SCALE GENOMIC DNA]</scope>
    <source>
        <strain evidence="2 3">MKS20</strain>
    </source>
</reference>
<keyword evidence="3" id="KW-1185">Reference proteome</keyword>
<accession>A0ABS8WB32</accession>
<dbReference type="EMBL" id="JAIMJA010000007">
    <property type="protein sequence ID" value="MCE2594806.1"/>
    <property type="molecule type" value="Genomic_DNA"/>
</dbReference>
<evidence type="ECO:0000313" key="2">
    <source>
        <dbReference type="EMBL" id="MCE2594806.1"/>
    </source>
</evidence>
<feature type="signal peptide" evidence="1">
    <location>
        <begin position="1"/>
        <end position="20"/>
    </location>
</feature>
<evidence type="ECO:0000256" key="1">
    <source>
        <dbReference type="SAM" id="SignalP"/>
    </source>
</evidence>
<sequence length="295" mass="33294">MVLLRSCLLLACIFSASAWAEKEKIVVWEQLLSHPNSIVPELLIKALDVTKNEYGDYELVPTDPMEQGRVIRHLAQQPTIDIAVFGPNKFRESIALPVRFPVTGTLLGYRVCLIQNGKQSRFNGLATLRQLIDSHLVIGQHQDWPDTSIMEANGLTLWKSTKYAILFDQLSVGRFDCFSRGANEIVQELASHPSKGLVIENNIVLYYPFPLFYFVNKANPLLAERLSLGLQRVYDSGDYHKMFEAQFGSSLAKLNLTERNLIELKNPQLTQATEQAMLQFKAQFDPLIKAAGQAR</sequence>
<evidence type="ECO:0008006" key="4">
    <source>
        <dbReference type="Google" id="ProtNLM"/>
    </source>
</evidence>
<organism evidence="2 3">
    <name type="scientific">Motilimonas cestriensis</name>
    <dbReference type="NCBI Taxonomy" id="2742685"/>
    <lineage>
        <taxon>Bacteria</taxon>
        <taxon>Pseudomonadati</taxon>
        <taxon>Pseudomonadota</taxon>
        <taxon>Gammaproteobacteria</taxon>
        <taxon>Alteromonadales</taxon>
        <taxon>Alteromonadales genera incertae sedis</taxon>
        <taxon>Motilimonas</taxon>
    </lineage>
</organism>
<dbReference type="Proteomes" id="UP001201273">
    <property type="component" value="Unassembled WGS sequence"/>
</dbReference>
<name>A0ABS8WB32_9GAMM</name>
<comment type="caution">
    <text evidence="2">The sequence shown here is derived from an EMBL/GenBank/DDBJ whole genome shotgun (WGS) entry which is preliminary data.</text>
</comment>
<dbReference type="SUPFAM" id="SSF53850">
    <property type="entry name" value="Periplasmic binding protein-like II"/>
    <property type="match status" value="1"/>
</dbReference>
<protein>
    <recommendedName>
        <fullName evidence="4">Solute-binding protein family 3/N-terminal domain-containing protein</fullName>
    </recommendedName>
</protein>
<proteinExistence type="predicted"/>
<dbReference type="RefSeq" id="WP_233052326.1">
    <property type="nucleotide sequence ID" value="NZ_JAIMJA010000007.1"/>
</dbReference>
<evidence type="ECO:0000313" key="3">
    <source>
        <dbReference type="Proteomes" id="UP001201273"/>
    </source>
</evidence>
<keyword evidence="1" id="KW-0732">Signal</keyword>